<accession>A0A8X7TTD9</accession>
<evidence type="ECO:0000313" key="2">
    <source>
        <dbReference type="Proteomes" id="UP000886595"/>
    </source>
</evidence>
<dbReference type="EMBL" id="JAAMPC010000016">
    <property type="protein sequence ID" value="KAG2253652.1"/>
    <property type="molecule type" value="Genomic_DNA"/>
</dbReference>
<sequence>MTKSKPNKKENKFKTSEETTHRETLISKIHDRVFVGVSGLATDVQTLLEWWNDFFCSEENMGGGYWWLELSWCLDGHGSFHPNPSELGRLCSLEDVNSSLYLQML</sequence>
<evidence type="ECO:0000313" key="1">
    <source>
        <dbReference type="EMBL" id="KAG2253652.1"/>
    </source>
</evidence>
<keyword evidence="2" id="KW-1185">Reference proteome</keyword>
<dbReference type="AlphaFoldDB" id="A0A8X7TTD9"/>
<comment type="caution">
    <text evidence="1">The sequence shown here is derived from an EMBL/GenBank/DDBJ whole genome shotgun (WGS) entry which is preliminary data.</text>
</comment>
<reference evidence="1 2" key="1">
    <citation type="submission" date="2020-02" db="EMBL/GenBank/DDBJ databases">
        <authorList>
            <person name="Ma Q."/>
            <person name="Huang Y."/>
            <person name="Song X."/>
            <person name="Pei D."/>
        </authorList>
    </citation>
    <scope>NUCLEOTIDE SEQUENCE [LARGE SCALE GENOMIC DNA]</scope>
    <source>
        <strain evidence="1">Sxm20200214</strain>
        <tissue evidence="1">Leaf</tissue>
    </source>
</reference>
<protein>
    <submittedName>
        <fullName evidence="1">Uncharacterized protein</fullName>
    </submittedName>
</protein>
<organism evidence="1 2">
    <name type="scientific">Brassica carinata</name>
    <name type="common">Ethiopian mustard</name>
    <name type="synonym">Abyssinian cabbage</name>
    <dbReference type="NCBI Taxonomy" id="52824"/>
    <lineage>
        <taxon>Eukaryota</taxon>
        <taxon>Viridiplantae</taxon>
        <taxon>Streptophyta</taxon>
        <taxon>Embryophyta</taxon>
        <taxon>Tracheophyta</taxon>
        <taxon>Spermatophyta</taxon>
        <taxon>Magnoliopsida</taxon>
        <taxon>eudicotyledons</taxon>
        <taxon>Gunneridae</taxon>
        <taxon>Pentapetalae</taxon>
        <taxon>rosids</taxon>
        <taxon>malvids</taxon>
        <taxon>Brassicales</taxon>
        <taxon>Brassicaceae</taxon>
        <taxon>Brassiceae</taxon>
        <taxon>Brassica</taxon>
    </lineage>
</organism>
<dbReference type="Proteomes" id="UP000886595">
    <property type="component" value="Unassembled WGS sequence"/>
</dbReference>
<name>A0A8X7TTD9_BRACI</name>
<gene>
    <name evidence="1" type="ORF">Bca52824_083788</name>
</gene>
<proteinExistence type="predicted"/>